<name>A0A163J038_ABSGL</name>
<gene>
    <name evidence="2" type="primary">ABSGL_01763.1 scaffold 2126</name>
</gene>
<keyword evidence="3" id="KW-1185">Reference proteome</keyword>
<dbReference type="AlphaFoldDB" id="A0A163J038"/>
<protein>
    <submittedName>
        <fullName evidence="2">Uncharacterized protein</fullName>
    </submittedName>
</protein>
<feature type="compositionally biased region" description="Acidic residues" evidence="1">
    <location>
        <begin position="382"/>
        <end position="401"/>
    </location>
</feature>
<organism evidence="2">
    <name type="scientific">Absidia glauca</name>
    <name type="common">Pin mould</name>
    <dbReference type="NCBI Taxonomy" id="4829"/>
    <lineage>
        <taxon>Eukaryota</taxon>
        <taxon>Fungi</taxon>
        <taxon>Fungi incertae sedis</taxon>
        <taxon>Mucoromycota</taxon>
        <taxon>Mucoromycotina</taxon>
        <taxon>Mucoromycetes</taxon>
        <taxon>Mucorales</taxon>
        <taxon>Cunninghamellaceae</taxon>
        <taxon>Absidia</taxon>
    </lineage>
</organism>
<dbReference type="InParanoid" id="A0A163J038"/>
<evidence type="ECO:0000313" key="2">
    <source>
        <dbReference type="EMBL" id="SAL96365.1"/>
    </source>
</evidence>
<dbReference type="InterPro" id="IPR004242">
    <property type="entry name" value="Transposase_21"/>
</dbReference>
<evidence type="ECO:0000313" key="3">
    <source>
        <dbReference type="Proteomes" id="UP000078561"/>
    </source>
</evidence>
<dbReference type="STRING" id="4829.A0A163J038"/>
<feature type="region of interest" description="Disordered" evidence="1">
    <location>
        <begin position="378"/>
        <end position="402"/>
    </location>
</feature>
<dbReference type="EMBL" id="LT550942">
    <property type="protein sequence ID" value="SAL96365.1"/>
    <property type="molecule type" value="Genomic_DNA"/>
</dbReference>
<reference evidence="2" key="1">
    <citation type="submission" date="2016-04" db="EMBL/GenBank/DDBJ databases">
        <authorList>
            <person name="Evans L.H."/>
            <person name="Alamgir A."/>
            <person name="Owens N."/>
            <person name="Weber N.D."/>
            <person name="Virtaneva K."/>
            <person name="Barbian K."/>
            <person name="Babar A."/>
            <person name="Rosenke K."/>
        </authorList>
    </citation>
    <scope>NUCLEOTIDE SEQUENCE [LARGE SCALE GENOMIC DNA]</scope>
    <source>
        <strain evidence="2">CBS 101.48</strain>
    </source>
</reference>
<dbReference type="OMA" id="MINIMRP"/>
<sequence>MVHLVIYNYHPSIRVRTERMLQVCVMPGPKNPKGAGFWSFLTPLMDELKVLATAGMVVTCDDGTMVKAKVHLLVATGDMPAAATLSGHSGHMSTYGCRICPAKGVSGWNGHGKFIAPTERNLALAWWPSEVFLGNGVMHRAINPTPISDRPTFQGPALFALDEMHLFGHGLSSQLVSLMEGGKRDKKDFSKSSLYLGPKETARLFGLMEASLVNIPTSFDGAFKKPFGKHSTRAVDWIDMARYVIPSLFVPQLADPHAKAAVLSLISTIQIALQKSISNEDLCRMKSWMAVWNGYLLEQVEERNLPVNVFTPNEHYMQHLPDIISRLGPPAMYSTRCLERTIGDYKRRLKSAADPGLECSNLMVKLAANNYLTLMGLKSPGSDDDDDEDSNDNDNDNDNDDAVALTGKVFTATGKESIKRVLGLTVEMLNTIGADVNDTISSSSQLQIFGGVVTSAAHRMASTRISYSLVFEIMINIMRPNESPLYSPAYFFGDVLFYLEYNGAHYVIVTLYQMEFDCQNCMYYIGGRDGRTKTVILDADTIIGPAGMIGTGETLAKYYIFWKTMVIGMDTTEQQCGRLEMV</sequence>
<dbReference type="OrthoDB" id="2289822at2759"/>
<proteinExistence type="predicted"/>
<evidence type="ECO:0000256" key="1">
    <source>
        <dbReference type="SAM" id="MobiDB-lite"/>
    </source>
</evidence>
<dbReference type="Proteomes" id="UP000078561">
    <property type="component" value="Unassembled WGS sequence"/>
</dbReference>
<dbReference type="Pfam" id="PF02992">
    <property type="entry name" value="Transposase_21"/>
    <property type="match status" value="1"/>
</dbReference>
<accession>A0A163J038</accession>